<dbReference type="Pfam" id="PF00389">
    <property type="entry name" value="2-Hacid_dh"/>
    <property type="match status" value="1"/>
</dbReference>
<organism evidence="7 8">
    <name type="scientific">Seongchinamella sediminis</name>
    <dbReference type="NCBI Taxonomy" id="2283635"/>
    <lineage>
        <taxon>Bacteria</taxon>
        <taxon>Pseudomonadati</taxon>
        <taxon>Pseudomonadota</taxon>
        <taxon>Gammaproteobacteria</taxon>
        <taxon>Cellvibrionales</taxon>
        <taxon>Halieaceae</taxon>
        <taxon>Seongchinamella</taxon>
    </lineage>
</organism>
<dbReference type="InterPro" id="IPR006139">
    <property type="entry name" value="D-isomer_2_OHA_DH_cat_dom"/>
</dbReference>
<dbReference type="PROSITE" id="PS00671">
    <property type="entry name" value="D_2_HYDROXYACID_DH_3"/>
    <property type="match status" value="1"/>
</dbReference>
<proteinExistence type="inferred from homology"/>
<dbReference type="InterPro" id="IPR029753">
    <property type="entry name" value="D-isomer_DH_CS"/>
</dbReference>
<evidence type="ECO:0000259" key="6">
    <source>
        <dbReference type="Pfam" id="PF02826"/>
    </source>
</evidence>
<dbReference type="InterPro" id="IPR036291">
    <property type="entry name" value="NAD(P)-bd_dom_sf"/>
</dbReference>
<dbReference type="CDD" id="cd05301">
    <property type="entry name" value="GDH"/>
    <property type="match status" value="1"/>
</dbReference>
<dbReference type="Proteomes" id="UP000265509">
    <property type="component" value="Unassembled WGS sequence"/>
</dbReference>
<accession>A0A3L7E1Y1</accession>
<reference evidence="7 8" key="1">
    <citation type="submission" date="2018-07" db="EMBL/GenBank/DDBJ databases">
        <title>Halioglobus sp. genome submission.</title>
        <authorList>
            <person name="Ye M.-Q."/>
            <person name="Du Z.-J."/>
        </authorList>
    </citation>
    <scope>NUCLEOTIDE SEQUENCE [LARGE SCALE GENOMIC DNA]</scope>
    <source>
        <strain evidence="7 8">U0301</strain>
    </source>
</reference>
<evidence type="ECO:0000256" key="1">
    <source>
        <dbReference type="ARBA" id="ARBA00005854"/>
    </source>
</evidence>
<feature type="domain" description="D-isomer specific 2-hydroxyacid dehydrogenase catalytic" evidence="5">
    <location>
        <begin position="14"/>
        <end position="309"/>
    </location>
</feature>
<evidence type="ECO:0000256" key="2">
    <source>
        <dbReference type="ARBA" id="ARBA00023002"/>
    </source>
</evidence>
<keyword evidence="2 4" id="KW-0560">Oxidoreductase</keyword>
<dbReference type="GO" id="GO:0051287">
    <property type="term" value="F:NAD binding"/>
    <property type="evidence" value="ECO:0007669"/>
    <property type="project" value="InterPro"/>
</dbReference>
<dbReference type="Gene3D" id="3.40.50.720">
    <property type="entry name" value="NAD(P)-binding Rossmann-like Domain"/>
    <property type="match status" value="2"/>
</dbReference>
<protein>
    <submittedName>
        <fullName evidence="7">D-glycerate dehydrogenase</fullName>
    </submittedName>
</protein>
<dbReference type="SUPFAM" id="SSF51735">
    <property type="entry name" value="NAD(P)-binding Rossmann-fold domains"/>
    <property type="match status" value="1"/>
</dbReference>
<dbReference type="InterPro" id="IPR050223">
    <property type="entry name" value="D-isomer_2-hydroxyacid_DH"/>
</dbReference>
<evidence type="ECO:0000256" key="3">
    <source>
        <dbReference type="ARBA" id="ARBA00023027"/>
    </source>
</evidence>
<dbReference type="GO" id="GO:0016618">
    <property type="term" value="F:hydroxypyruvate reductase [NAD(P)H] activity"/>
    <property type="evidence" value="ECO:0007669"/>
    <property type="project" value="TreeGrafter"/>
</dbReference>
<keyword evidence="8" id="KW-1185">Reference proteome</keyword>
<evidence type="ECO:0000313" key="7">
    <source>
        <dbReference type="EMBL" id="RLQ22271.1"/>
    </source>
</evidence>
<keyword evidence="3" id="KW-0520">NAD</keyword>
<dbReference type="SUPFAM" id="SSF52283">
    <property type="entry name" value="Formate/glycerate dehydrogenase catalytic domain-like"/>
    <property type="match status" value="1"/>
</dbReference>
<dbReference type="PANTHER" id="PTHR10996:SF283">
    <property type="entry name" value="GLYOXYLATE_HYDROXYPYRUVATE REDUCTASE B"/>
    <property type="match status" value="1"/>
</dbReference>
<dbReference type="EMBL" id="QRAN01000007">
    <property type="protein sequence ID" value="RLQ22271.1"/>
    <property type="molecule type" value="Genomic_DNA"/>
</dbReference>
<dbReference type="Pfam" id="PF02826">
    <property type="entry name" value="2-Hacid_dh_C"/>
    <property type="match status" value="1"/>
</dbReference>
<dbReference type="PROSITE" id="PS00670">
    <property type="entry name" value="D_2_HYDROXYACID_DH_2"/>
    <property type="match status" value="1"/>
</dbReference>
<sequence length="314" mass="33116">MSTGKPIIVLSRELPPMFTEALAGFAEVRVGGTDPAAEVLEGAAVYLATGVDPVPEQLIQRFPDSLGLIANIATGTDNIDLAAATSRGIAVSNTPVVTEDTADLTFALLLATCRRLSYCERRLRADEWAQGAGHMGLRVHGKTLGIIGLGEIGQAVARRAQGFNMNILYHGPRRKAEAEAALGAEYCAELADLLARADIVSLNCPLTEDNRHLVNSEALAQMKPGAVLINTGRGPLVDEQALVDALAGGQLGGAGLDVFEFEPQVHQDLLSFDNVTLLPHIGSATGECRADMARRALANIQQFLSAGQPGDRCS</sequence>
<dbReference type="RefSeq" id="WP_117953745.1">
    <property type="nucleotide sequence ID" value="NZ_QRAN01000007.1"/>
</dbReference>
<name>A0A3L7E1Y1_9GAMM</name>
<dbReference type="FunFam" id="3.40.50.720:FF:000203">
    <property type="entry name" value="D-3-phosphoglycerate dehydrogenase (SerA)"/>
    <property type="match status" value="1"/>
</dbReference>
<gene>
    <name evidence="7" type="ORF">DWB85_08275</name>
</gene>
<dbReference type="InterPro" id="IPR006140">
    <property type="entry name" value="D-isomer_DH_NAD-bd"/>
</dbReference>
<feature type="domain" description="D-isomer specific 2-hydroxyacid dehydrogenase NAD-binding" evidence="6">
    <location>
        <begin position="106"/>
        <end position="282"/>
    </location>
</feature>
<evidence type="ECO:0000259" key="5">
    <source>
        <dbReference type="Pfam" id="PF00389"/>
    </source>
</evidence>
<dbReference type="PANTHER" id="PTHR10996">
    <property type="entry name" value="2-HYDROXYACID DEHYDROGENASE-RELATED"/>
    <property type="match status" value="1"/>
</dbReference>
<dbReference type="GO" id="GO:0005829">
    <property type="term" value="C:cytosol"/>
    <property type="evidence" value="ECO:0007669"/>
    <property type="project" value="TreeGrafter"/>
</dbReference>
<dbReference type="GO" id="GO:0030267">
    <property type="term" value="F:glyoxylate reductase (NADPH) activity"/>
    <property type="evidence" value="ECO:0007669"/>
    <property type="project" value="TreeGrafter"/>
</dbReference>
<dbReference type="AlphaFoldDB" id="A0A3L7E1Y1"/>
<evidence type="ECO:0000313" key="8">
    <source>
        <dbReference type="Proteomes" id="UP000265509"/>
    </source>
</evidence>
<comment type="similarity">
    <text evidence="1 4">Belongs to the D-isomer specific 2-hydroxyacid dehydrogenase family.</text>
</comment>
<evidence type="ECO:0000256" key="4">
    <source>
        <dbReference type="RuleBase" id="RU003719"/>
    </source>
</evidence>
<dbReference type="OrthoDB" id="9805416at2"/>
<comment type="caution">
    <text evidence="7">The sequence shown here is derived from an EMBL/GenBank/DDBJ whole genome shotgun (WGS) entry which is preliminary data.</text>
</comment>